<dbReference type="AlphaFoldDB" id="A0A5E4NPF2"/>
<dbReference type="EMBL" id="CABPRJ010002411">
    <property type="protein sequence ID" value="VVC45731.1"/>
    <property type="molecule type" value="Genomic_DNA"/>
</dbReference>
<accession>A0A5E4NPF2</accession>
<dbReference type="GO" id="GO:0071897">
    <property type="term" value="P:DNA biosynthetic process"/>
    <property type="evidence" value="ECO:0007669"/>
    <property type="project" value="UniProtKB-ARBA"/>
</dbReference>
<proteinExistence type="predicted"/>
<dbReference type="SUPFAM" id="SSF56672">
    <property type="entry name" value="DNA/RNA polymerases"/>
    <property type="match status" value="1"/>
</dbReference>
<name>A0A5E4NPF2_9HEMI</name>
<protein>
    <submittedName>
        <fullName evidence="1">DNA polymerase, palm domain</fullName>
    </submittedName>
</protein>
<dbReference type="InterPro" id="IPR043502">
    <property type="entry name" value="DNA/RNA_pol_sf"/>
</dbReference>
<reference evidence="1 2" key="1">
    <citation type="submission" date="2019-08" db="EMBL/GenBank/DDBJ databases">
        <authorList>
            <person name="Alioto T."/>
            <person name="Alioto T."/>
            <person name="Gomez Garrido J."/>
        </authorList>
    </citation>
    <scope>NUCLEOTIDE SEQUENCE [LARGE SCALE GENOMIC DNA]</scope>
</reference>
<dbReference type="Proteomes" id="UP000325440">
    <property type="component" value="Unassembled WGS sequence"/>
</dbReference>
<gene>
    <name evidence="1" type="ORF">CINCED_3A021649</name>
</gene>
<dbReference type="PANTHER" id="PTHR31511">
    <property type="entry name" value="PROTEIN CBG23764"/>
    <property type="match status" value="1"/>
</dbReference>
<dbReference type="OrthoDB" id="8030979at2759"/>
<keyword evidence="2" id="KW-1185">Reference proteome</keyword>
<sequence length="210" mass="25158">MENYRNVSIKHFKLDPVHYYTTPGFAWNARKEKTSTKYLLDLDTNNLYGWAMCKYLPYKGFKWCNPDLFNTENILRMTDEQENCYIFEVDLKNPEELHDLHSDYPLAPENYEFYYNVLKKIYEKNIRLLYTDADSLIVEISTDDFYTDVKNNEQLLNEFGFSDYPKNNKYGIPQINKKVPDKFKDELNGQIITEFVGLRSKLYSFKLFEN</sequence>
<organism evidence="1 2">
    <name type="scientific">Cinara cedri</name>
    <dbReference type="NCBI Taxonomy" id="506608"/>
    <lineage>
        <taxon>Eukaryota</taxon>
        <taxon>Metazoa</taxon>
        <taxon>Ecdysozoa</taxon>
        <taxon>Arthropoda</taxon>
        <taxon>Hexapoda</taxon>
        <taxon>Insecta</taxon>
        <taxon>Pterygota</taxon>
        <taxon>Neoptera</taxon>
        <taxon>Paraneoptera</taxon>
        <taxon>Hemiptera</taxon>
        <taxon>Sternorrhyncha</taxon>
        <taxon>Aphidomorpha</taxon>
        <taxon>Aphidoidea</taxon>
        <taxon>Aphididae</taxon>
        <taxon>Lachninae</taxon>
        <taxon>Cinara</taxon>
    </lineage>
</organism>
<evidence type="ECO:0000313" key="1">
    <source>
        <dbReference type="EMBL" id="VVC45731.1"/>
    </source>
</evidence>
<evidence type="ECO:0000313" key="2">
    <source>
        <dbReference type="Proteomes" id="UP000325440"/>
    </source>
</evidence>
<dbReference type="PANTHER" id="PTHR31511:SF12">
    <property type="entry name" value="RHO TERMINATION FACTOR N-TERMINAL DOMAIN-CONTAINING PROTEIN"/>
    <property type="match status" value="1"/>
</dbReference>